<feature type="chain" id="PRO_5011281693" evidence="1">
    <location>
        <begin position="26"/>
        <end position="166"/>
    </location>
</feature>
<dbReference type="AlphaFoldDB" id="A0A221SUI5"/>
<dbReference type="RefSeq" id="WP_043776951.1">
    <property type="nucleotide sequence ID" value="NZ_CP021081.1"/>
</dbReference>
<dbReference type="Proteomes" id="UP000259030">
    <property type="component" value="Chromosome"/>
</dbReference>
<sequence length="166" mass="18488">MPKAFLKTLLLTSLCVLPLVPTAAAEDSSGGTVTLDAEGGGSLVLITNLRSDLEVHIQDNFKQTPEQLQAARRAAAIMQIMSTNEKVSKEEAQKHMFLHMTTTYCLRKELRGTDAAKDALVKNLKDLVLNTKERRANYNEYQEVIKGVKLEFPSDDDCVRLTQRPL</sequence>
<dbReference type="KEGG" id="dfc:DFI_04075"/>
<gene>
    <name evidence="2" type="ORF">DFI_04075</name>
</gene>
<protein>
    <submittedName>
        <fullName evidence="2">Uncharacterized protein</fullName>
    </submittedName>
</protein>
<dbReference type="STRING" id="317577.GCA_000419625_00324"/>
<accession>A0A221SUI5</accession>
<evidence type="ECO:0000313" key="3">
    <source>
        <dbReference type="Proteomes" id="UP000259030"/>
    </source>
</evidence>
<evidence type="ECO:0000313" key="2">
    <source>
        <dbReference type="EMBL" id="ASN80302.1"/>
    </source>
</evidence>
<reference evidence="2 3" key="1">
    <citation type="submission" date="2017-05" db="EMBL/GenBank/DDBJ databases">
        <title>The complete genome sequence of Deinococcus ficus isolated from the rhizosphere of the Ficus religiosa L. in Taiwan.</title>
        <authorList>
            <person name="Wu K.-M."/>
            <person name="Liao T.-L."/>
            <person name="Liu Y.-M."/>
            <person name="Young C.-C."/>
            <person name="Tsai S.-F."/>
        </authorList>
    </citation>
    <scope>NUCLEOTIDE SEQUENCE [LARGE SCALE GENOMIC DNA]</scope>
    <source>
        <strain evidence="2 3">CC-FR2-10</strain>
    </source>
</reference>
<keyword evidence="3" id="KW-1185">Reference proteome</keyword>
<dbReference type="EMBL" id="CP021081">
    <property type="protein sequence ID" value="ASN80302.1"/>
    <property type="molecule type" value="Genomic_DNA"/>
</dbReference>
<organism evidence="2 3">
    <name type="scientific">Deinococcus ficus</name>
    <dbReference type="NCBI Taxonomy" id="317577"/>
    <lineage>
        <taxon>Bacteria</taxon>
        <taxon>Thermotogati</taxon>
        <taxon>Deinococcota</taxon>
        <taxon>Deinococci</taxon>
        <taxon>Deinococcales</taxon>
        <taxon>Deinococcaceae</taxon>
        <taxon>Deinococcus</taxon>
    </lineage>
</organism>
<feature type="signal peptide" evidence="1">
    <location>
        <begin position="1"/>
        <end position="25"/>
    </location>
</feature>
<proteinExistence type="predicted"/>
<name>A0A221SUI5_9DEIO</name>
<evidence type="ECO:0000256" key="1">
    <source>
        <dbReference type="SAM" id="SignalP"/>
    </source>
</evidence>
<keyword evidence="1" id="KW-0732">Signal</keyword>